<reference evidence="8" key="1">
    <citation type="submission" date="2025-08" db="UniProtKB">
        <authorList>
            <consortium name="RefSeq"/>
        </authorList>
    </citation>
    <scope>IDENTIFICATION</scope>
    <source>
        <tissue evidence="8">Whole sample</tissue>
    </source>
</reference>
<feature type="transmembrane region" description="Helical" evidence="5">
    <location>
        <begin position="100"/>
        <end position="117"/>
    </location>
</feature>
<evidence type="ECO:0000256" key="5">
    <source>
        <dbReference type="SAM" id="Phobius"/>
    </source>
</evidence>
<organism evidence="7 8">
    <name type="scientific">Crassostrea virginica</name>
    <name type="common">Eastern oyster</name>
    <dbReference type="NCBI Taxonomy" id="6565"/>
    <lineage>
        <taxon>Eukaryota</taxon>
        <taxon>Metazoa</taxon>
        <taxon>Spiralia</taxon>
        <taxon>Lophotrochozoa</taxon>
        <taxon>Mollusca</taxon>
        <taxon>Bivalvia</taxon>
        <taxon>Autobranchia</taxon>
        <taxon>Pteriomorphia</taxon>
        <taxon>Ostreida</taxon>
        <taxon>Ostreoidea</taxon>
        <taxon>Ostreidae</taxon>
        <taxon>Crassostrea</taxon>
    </lineage>
</organism>
<dbReference type="InterPro" id="IPR037185">
    <property type="entry name" value="EmrE-like"/>
</dbReference>
<accession>A0A8B8BIT2</accession>
<dbReference type="PANTHER" id="PTHR11132">
    <property type="entry name" value="SOLUTE CARRIER FAMILY 35"/>
    <property type="match status" value="1"/>
</dbReference>
<dbReference type="GeneID" id="111110590"/>
<keyword evidence="2 5" id="KW-0812">Transmembrane</keyword>
<feature type="transmembrane region" description="Helical" evidence="5">
    <location>
        <begin position="124"/>
        <end position="142"/>
    </location>
</feature>
<keyword evidence="3 5" id="KW-1133">Transmembrane helix</keyword>
<feature type="transmembrane region" description="Helical" evidence="5">
    <location>
        <begin position="68"/>
        <end position="88"/>
    </location>
</feature>
<evidence type="ECO:0000256" key="3">
    <source>
        <dbReference type="ARBA" id="ARBA00022989"/>
    </source>
</evidence>
<sequence length="309" mass="34345">MRSPSASFVTFAIVLNISASISIVFLNKWIYTVYGFPNVSLTCLHFIVTTAGLFICQQLNIFQPKSVPIMKMVPLALTFCGFVVFTNLSLESNTVGTYQLIKMLTTPCIMVIQTLYYNKLFSSSIRLTVVPISVGVFLYSYYDVKFNLLGIFFASIGVIVTSLYQVWVGEKQHELQLNSMQLLYYQAPLSACMLMLVIPFIEAPVNSIHGAMGHWDIHVLGTVFASGLVAFFVNLSIFWIIGNTSPMTYNMAGHLKFCVTLLMGWAVFKDSLTLLQLSGIVLTLTGVTAYTHLKLKEQKTSSLPSVVKS</sequence>
<dbReference type="GO" id="GO:0016020">
    <property type="term" value="C:membrane"/>
    <property type="evidence" value="ECO:0007669"/>
    <property type="project" value="UniProtKB-SubCell"/>
</dbReference>
<dbReference type="AlphaFoldDB" id="A0A8B8BIT2"/>
<gene>
    <name evidence="8" type="primary">LOC111110590</name>
</gene>
<dbReference type="KEGG" id="cvn:111110590"/>
<proteinExistence type="predicted"/>
<keyword evidence="7" id="KW-1185">Reference proteome</keyword>
<comment type="subcellular location">
    <subcellularLocation>
        <location evidence="1">Membrane</location>
        <topology evidence="1">Multi-pass membrane protein</topology>
    </subcellularLocation>
</comment>
<evidence type="ECO:0000256" key="1">
    <source>
        <dbReference type="ARBA" id="ARBA00004141"/>
    </source>
</evidence>
<evidence type="ECO:0000313" key="8">
    <source>
        <dbReference type="RefSeq" id="XP_022302861.1"/>
    </source>
</evidence>
<name>A0A8B8BIT2_CRAVI</name>
<dbReference type="SUPFAM" id="SSF103481">
    <property type="entry name" value="Multidrug resistance efflux transporter EmrE"/>
    <property type="match status" value="1"/>
</dbReference>
<feature type="transmembrane region" description="Helical" evidence="5">
    <location>
        <begin position="182"/>
        <end position="201"/>
    </location>
</feature>
<feature type="domain" description="Sugar phosphate transporter" evidence="6">
    <location>
        <begin position="19"/>
        <end position="290"/>
    </location>
</feature>
<evidence type="ECO:0000256" key="4">
    <source>
        <dbReference type="ARBA" id="ARBA00023136"/>
    </source>
</evidence>
<feature type="transmembrane region" description="Helical" evidence="5">
    <location>
        <begin position="148"/>
        <end position="170"/>
    </location>
</feature>
<dbReference type="OrthoDB" id="5547497at2759"/>
<feature type="transmembrane region" description="Helical" evidence="5">
    <location>
        <begin position="29"/>
        <end position="56"/>
    </location>
</feature>
<dbReference type="RefSeq" id="XP_022302861.1">
    <property type="nucleotide sequence ID" value="XM_022447153.1"/>
</dbReference>
<dbReference type="Pfam" id="PF03151">
    <property type="entry name" value="TPT"/>
    <property type="match status" value="1"/>
</dbReference>
<dbReference type="InterPro" id="IPR004853">
    <property type="entry name" value="Sugar_P_trans_dom"/>
</dbReference>
<evidence type="ECO:0000259" key="6">
    <source>
        <dbReference type="Pfam" id="PF03151"/>
    </source>
</evidence>
<protein>
    <submittedName>
        <fullName evidence="8">Solute carrier family 35 member E3-like</fullName>
    </submittedName>
</protein>
<dbReference type="Proteomes" id="UP000694844">
    <property type="component" value="Chromosome 8"/>
</dbReference>
<evidence type="ECO:0000313" key="7">
    <source>
        <dbReference type="Proteomes" id="UP000694844"/>
    </source>
</evidence>
<feature type="transmembrane region" description="Helical" evidence="5">
    <location>
        <begin position="221"/>
        <end position="241"/>
    </location>
</feature>
<evidence type="ECO:0000256" key="2">
    <source>
        <dbReference type="ARBA" id="ARBA00022692"/>
    </source>
</evidence>
<feature type="transmembrane region" description="Helical" evidence="5">
    <location>
        <begin position="274"/>
        <end position="293"/>
    </location>
</feature>
<keyword evidence="4 5" id="KW-0472">Membrane</keyword>
<dbReference type="InterPro" id="IPR050186">
    <property type="entry name" value="TPT_transporter"/>
</dbReference>